<dbReference type="RefSeq" id="WP_021659659.1">
    <property type="nucleotide sequence ID" value="NZ_FQVY01000003.1"/>
</dbReference>
<evidence type="ECO:0000313" key="7">
    <source>
        <dbReference type="Proteomes" id="UP000474718"/>
    </source>
</evidence>
<dbReference type="PANTHER" id="PTHR12304">
    <property type="entry name" value="INOSINE-URIDINE PREFERRING NUCLEOSIDE HYDROLASE"/>
    <property type="match status" value="1"/>
</dbReference>
<evidence type="ECO:0000259" key="3">
    <source>
        <dbReference type="Pfam" id="PF01156"/>
    </source>
</evidence>
<keyword evidence="7" id="KW-1185">Reference proteome</keyword>
<reference evidence="6" key="2">
    <citation type="submission" date="2016-11" db="EMBL/GenBank/DDBJ databases">
        <authorList>
            <person name="Jaros S."/>
            <person name="Januszkiewicz K."/>
            <person name="Wedrychowicz H."/>
        </authorList>
    </citation>
    <scope>NUCLEOTIDE SEQUENCE [LARGE SCALE GENOMIC DNA]</scope>
    <source>
        <strain evidence="6">DSM 4029</strain>
    </source>
</reference>
<dbReference type="EMBL" id="WWVX01000008">
    <property type="protein sequence ID" value="MZL70555.1"/>
    <property type="molecule type" value="Genomic_DNA"/>
</dbReference>
<reference evidence="4 7" key="3">
    <citation type="journal article" date="2019" name="Nat. Med.">
        <title>A library of human gut bacterial isolates paired with longitudinal multiomics data enables mechanistic microbiome research.</title>
        <authorList>
            <person name="Poyet M."/>
            <person name="Groussin M."/>
            <person name="Gibbons S.M."/>
            <person name="Avila-Pacheco J."/>
            <person name="Jiang X."/>
            <person name="Kearney S.M."/>
            <person name="Perrotta A.R."/>
            <person name="Berdy B."/>
            <person name="Zhao S."/>
            <person name="Lieberman T.D."/>
            <person name="Swanson P.K."/>
            <person name="Smith M."/>
            <person name="Roesemann S."/>
            <person name="Alexander J.E."/>
            <person name="Rich S.A."/>
            <person name="Livny J."/>
            <person name="Vlamakis H."/>
            <person name="Clish C."/>
            <person name="Bullock K."/>
            <person name="Deik A."/>
            <person name="Scott J."/>
            <person name="Pierce K.A."/>
            <person name="Xavier R.J."/>
            <person name="Alm E.J."/>
        </authorList>
    </citation>
    <scope>NUCLEOTIDE SEQUENCE [LARGE SCALE GENOMIC DNA]</scope>
    <source>
        <strain evidence="4 7">BIOML-A2</strain>
    </source>
</reference>
<protein>
    <submittedName>
        <fullName evidence="4 5">Pyrimidine-specific ribonucleoside hydrolase</fullName>
    </submittedName>
</protein>
<evidence type="ECO:0000313" key="6">
    <source>
        <dbReference type="Proteomes" id="UP000184089"/>
    </source>
</evidence>
<name>A0AAQ1MFG7_9FIRM</name>
<evidence type="ECO:0000313" key="4">
    <source>
        <dbReference type="EMBL" id="MZL70555.1"/>
    </source>
</evidence>
<dbReference type="EMBL" id="FQVY01000003">
    <property type="protein sequence ID" value="SHG36588.1"/>
    <property type="molecule type" value="Genomic_DNA"/>
</dbReference>
<dbReference type="PANTHER" id="PTHR12304:SF4">
    <property type="entry name" value="URIDINE NUCLEOSIDASE"/>
    <property type="match status" value="1"/>
</dbReference>
<dbReference type="Gene3D" id="3.90.245.10">
    <property type="entry name" value="Ribonucleoside hydrolase-like"/>
    <property type="match status" value="1"/>
</dbReference>
<evidence type="ECO:0000313" key="5">
    <source>
        <dbReference type="EMBL" id="SHG36588.1"/>
    </source>
</evidence>
<dbReference type="GO" id="GO:0005829">
    <property type="term" value="C:cytosol"/>
    <property type="evidence" value="ECO:0007669"/>
    <property type="project" value="TreeGrafter"/>
</dbReference>
<organism evidence="5 6">
    <name type="scientific">Bittarella massiliensis</name>
    <name type="common">ex Durand et al. 2017</name>
    <dbReference type="NCBI Taxonomy" id="1720313"/>
    <lineage>
        <taxon>Bacteria</taxon>
        <taxon>Bacillati</taxon>
        <taxon>Bacillota</taxon>
        <taxon>Clostridia</taxon>
        <taxon>Eubacteriales</taxon>
        <taxon>Oscillospiraceae</taxon>
        <taxon>Bittarella (ex Durand et al. 2017)</taxon>
    </lineage>
</organism>
<proteinExistence type="predicted"/>
<dbReference type="Pfam" id="PF01156">
    <property type="entry name" value="IU_nuc_hydro"/>
    <property type="match status" value="1"/>
</dbReference>
<evidence type="ECO:0000256" key="2">
    <source>
        <dbReference type="ARBA" id="ARBA00023295"/>
    </source>
</evidence>
<feature type="domain" description="Inosine/uridine-preferring nucleoside hydrolase" evidence="3">
    <location>
        <begin position="7"/>
        <end position="298"/>
    </location>
</feature>
<keyword evidence="2" id="KW-0326">Glycosidase</keyword>
<dbReference type="InterPro" id="IPR001910">
    <property type="entry name" value="Inosine/uridine_hydrolase_dom"/>
</dbReference>
<reference evidence="5" key="1">
    <citation type="submission" date="2016-11" db="EMBL/GenBank/DDBJ databases">
        <authorList>
            <person name="Varghese N."/>
            <person name="Submissions S."/>
        </authorList>
    </citation>
    <scope>NUCLEOTIDE SEQUENCE</scope>
    <source>
        <strain evidence="5">DSM 4029</strain>
    </source>
</reference>
<dbReference type="Proteomes" id="UP000474718">
    <property type="component" value="Unassembled WGS sequence"/>
</dbReference>
<dbReference type="Proteomes" id="UP000184089">
    <property type="component" value="Unassembled WGS sequence"/>
</dbReference>
<accession>A0AAQ1MFG7</accession>
<dbReference type="CDD" id="cd02651">
    <property type="entry name" value="nuc_hydro_IU_UC_XIUA"/>
    <property type="match status" value="1"/>
</dbReference>
<dbReference type="SUPFAM" id="SSF53590">
    <property type="entry name" value="Nucleoside hydrolase"/>
    <property type="match status" value="1"/>
</dbReference>
<comment type="caution">
    <text evidence="5">The sequence shown here is derived from an EMBL/GenBank/DDBJ whole genome shotgun (WGS) entry which is preliminary data.</text>
</comment>
<evidence type="ECO:0000256" key="1">
    <source>
        <dbReference type="ARBA" id="ARBA00022801"/>
    </source>
</evidence>
<dbReference type="InterPro" id="IPR036452">
    <property type="entry name" value="Ribo_hydro-like"/>
</dbReference>
<dbReference type="GO" id="GO:0008477">
    <property type="term" value="F:purine nucleosidase activity"/>
    <property type="evidence" value="ECO:0007669"/>
    <property type="project" value="TreeGrafter"/>
</dbReference>
<dbReference type="GO" id="GO:0006152">
    <property type="term" value="P:purine nucleoside catabolic process"/>
    <property type="evidence" value="ECO:0007669"/>
    <property type="project" value="TreeGrafter"/>
</dbReference>
<dbReference type="AlphaFoldDB" id="A0AAQ1MFG7"/>
<sequence length="309" mass="32728">MNRIPLLMDCDPGHDDAAALFMALGSGVFDLQGITTVPGNGLLPNVTENALRLVAFLGEEIPVVPGCVKPLAGECRPALSYHGATALDGVILPLSQRGSLGENAVDFMAAKIREAAGEMVIAALGPLTNIAALLLSYPELKGKIKRLCLMGGSTSGGNITPAAEFNIWHDPEAAAIVFSSGLPITMCGLDVTEKMALRPEEIEEVRRSGRVGALCAQLFDYCQDTFGGNGRDLVVHDAVVSAWLIKEGLFDTRRFYVEVDTGKSLSRGCTATYIRPFGVGCKEANIDVVVGGDRDGFARLFIDCIAKLG</sequence>
<dbReference type="InterPro" id="IPR023186">
    <property type="entry name" value="IUNH"/>
</dbReference>
<gene>
    <name evidence="4" type="primary">rihA</name>
    <name evidence="4" type="ORF">GT747_12430</name>
    <name evidence="5" type="ORF">SAMN05444424_2261</name>
</gene>
<keyword evidence="1 5" id="KW-0378">Hydrolase</keyword>